<dbReference type="InterPro" id="IPR007535">
    <property type="entry name" value="Catechol_dOase_N"/>
</dbReference>
<evidence type="ECO:0000256" key="5">
    <source>
        <dbReference type="ARBA" id="ARBA00023002"/>
    </source>
</evidence>
<dbReference type="RefSeq" id="WP_281809070.1">
    <property type="nucleotide sequence ID" value="NZ_BSDO01000007.1"/>
</dbReference>
<dbReference type="Proteomes" id="UP001144397">
    <property type="component" value="Unassembled WGS sequence"/>
</dbReference>
<name>A0A9W6CPU1_XANFL</name>
<dbReference type="GO" id="GO:0018576">
    <property type="term" value="F:catechol 1,2-dioxygenase activity"/>
    <property type="evidence" value="ECO:0007669"/>
    <property type="project" value="InterPro"/>
</dbReference>
<evidence type="ECO:0000259" key="7">
    <source>
        <dbReference type="PROSITE" id="PS00083"/>
    </source>
</evidence>
<dbReference type="Proteomes" id="UP001245370">
    <property type="component" value="Unassembled WGS sequence"/>
</dbReference>
<reference evidence="8" key="1">
    <citation type="submission" date="2022-12" db="EMBL/GenBank/DDBJ databases">
        <title>Reference genome sequencing for broad-spectrum identification of bacterial and archaeal isolates by mass spectrometry.</title>
        <authorList>
            <person name="Sekiguchi Y."/>
            <person name="Tourlousse D.M."/>
        </authorList>
    </citation>
    <scope>NUCLEOTIDE SEQUENCE</scope>
    <source>
        <strain evidence="8">301</strain>
    </source>
</reference>
<evidence type="ECO:0000256" key="4">
    <source>
        <dbReference type="ARBA" id="ARBA00022964"/>
    </source>
</evidence>
<dbReference type="EMBL" id="BSDO01000007">
    <property type="protein sequence ID" value="GLI24280.1"/>
    <property type="molecule type" value="Genomic_DNA"/>
</dbReference>
<dbReference type="Gene3D" id="2.60.130.10">
    <property type="entry name" value="Aromatic compound dioxygenase"/>
    <property type="match status" value="1"/>
</dbReference>
<evidence type="ECO:0000313" key="11">
    <source>
        <dbReference type="Proteomes" id="UP001245370"/>
    </source>
</evidence>
<dbReference type="PANTHER" id="PTHR33711:SF7">
    <property type="entry name" value="INTRADIOL RING-CLEAVAGE DIOXYGENASES DOMAIN-CONTAINING PROTEIN-RELATED"/>
    <property type="match status" value="1"/>
</dbReference>
<comment type="cofactor">
    <cofactor evidence="1">
        <name>Fe(3+)</name>
        <dbReference type="ChEBI" id="CHEBI:29034"/>
    </cofactor>
</comment>
<feature type="domain" description="Intradiol ring-cleavage dioxygenases" evidence="7">
    <location>
        <begin position="129"/>
        <end position="157"/>
    </location>
</feature>
<accession>A0A9W6CPU1</accession>
<dbReference type="GO" id="GO:0047074">
    <property type="term" value="F:4-hydroxycatechol 1,2-dioxygenase activity"/>
    <property type="evidence" value="ECO:0007669"/>
    <property type="project" value="UniProtKB-EC"/>
</dbReference>
<dbReference type="GO" id="GO:0009712">
    <property type="term" value="P:catechol-containing compound metabolic process"/>
    <property type="evidence" value="ECO:0007669"/>
    <property type="project" value="InterPro"/>
</dbReference>
<comment type="caution">
    <text evidence="8">The sequence shown here is derived from an EMBL/GenBank/DDBJ whole genome shotgun (WGS) entry which is preliminary data.</text>
</comment>
<dbReference type="GeneID" id="95764728"/>
<reference evidence="9 11" key="2">
    <citation type="submission" date="2023-07" db="EMBL/GenBank/DDBJ databases">
        <title>Genomic Encyclopedia of Type Strains, Phase IV (KMG-IV): sequencing the most valuable type-strain genomes for metagenomic binning, comparative biology and taxonomic classification.</title>
        <authorList>
            <person name="Goeker M."/>
        </authorList>
    </citation>
    <scope>NUCLEOTIDE SEQUENCE [LARGE SCALE GENOMIC DNA]</scope>
    <source>
        <strain evidence="9 11">DSM 338</strain>
    </source>
</reference>
<keyword evidence="6" id="KW-0408">Iron</keyword>
<dbReference type="AlphaFoldDB" id="A0A9W6CPU1"/>
<evidence type="ECO:0000256" key="6">
    <source>
        <dbReference type="ARBA" id="ARBA00023004"/>
    </source>
</evidence>
<dbReference type="PROSITE" id="PS00083">
    <property type="entry name" value="INTRADIOL_DIOXYGENAS"/>
    <property type="match status" value="1"/>
</dbReference>
<keyword evidence="3" id="KW-0479">Metal-binding</keyword>
<dbReference type="CDD" id="cd03461">
    <property type="entry name" value="1_2-HQD"/>
    <property type="match status" value="1"/>
</dbReference>
<dbReference type="InterPro" id="IPR015889">
    <property type="entry name" value="Intradiol_dOase_core"/>
</dbReference>
<evidence type="ECO:0000256" key="1">
    <source>
        <dbReference type="ARBA" id="ARBA00001965"/>
    </source>
</evidence>
<evidence type="ECO:0000313" key="8">
    <source>
        <dbReference type="EMBL" id="GLI24280.1"/>
    </source>
</evidence>
<dbReference type="PANTHER" id="PTHR33711">
    <property type="entry name" value="DIOXYGENASE, PUTATIVE (AFU_ORTHOLOGUE AFUA_2G02910)-RELATED"/>
    <property type="match status" value="1"/>
</dbReference>
<protein>
    <submittedName>
        <fullName evidence="8">6-chlorohydroxyquinol-1,2-dioxygenase</fullName>
    </submittedName>
    <submittedName>
        <fullName evidence="9">Hydroxyquinol 1,2-dioxygenase</fullName>
        <ecNumber evidence="9">1.13.11.37</ecNumber>
    </submittedName>
</protein>
<dbReference type="Pfam" id="PF04444">
    <property type="entry name" value="Dioxygenase_N"/>
    <property type="match status" value="1"/>
</dbReference>
<keyword evidence="5 9" id="KW-0560">Oxidoreductase</keyword>
<evidence type="ECO:0000313" key="9">
    <source>
        <dbReference type="EMBL" id="MDR6335791.1"/>
    </source>
</evidence>
<dbReference type="GO" id="GO:0008199">
    <property type="term" value="F:ferric iron binding"/>
    <property type="evidence" value="ECO:0007669"/>
    <property type="project" value="InterPro"/>
</dbReference>
<dbReference type="InterPro" id="IPR050770">
    <property type="entry name" value="Intradiol_RC_Dioxygenase"/>
</dbReference>
<proteinExistence type="inferred from homology"/>
<comment type="similarity">
    <text evidence="2">Belongs to the intradiol ring-cleavage dioxygenase family.</text>
</comment>
<dbReference type="SUPFAM" id="SSF49482">
    <property type="entry name" value="Aromatic compound dioxygenase"/>
    <property type="match status" value="1"/>
</dbReference>
<dbReference type="InterPro" id="IPR000627">
    <property type="entry name" value="Intradiol_dOase_C"/>
</dbReference>
<sequence>MRNFDQFSITEAVLERVANAPDARIREISEALVRHLHNFIREVRPTQAEWEKGIAFLTDTGHMCTGTRQEFILLSDTLGVSMLVDAINHDHQTAVTESTVLGPFYVEGPPEVACGTDISGHLEGEPMFVSGSVATLDGTPLANAIVDVWHSDVDGYYDVQHEENGLVARARLRTDDQGRFSFWSIKPAAYPIPHDGPVGKMLEAQGRHPWRPAHVHFMIEAPGHEKLVTHVFVAGDAYLDSDSVFGVKDSLIRDFTAHAQGVAPDGRVMDQPWCQLTYDFKLNPVSAAASQAA</sequence>
<evidence type="ECO:0000256" key="3">
    <source>
        <dbReference type="ARBA" id="ARBA00022723"/>
    </source>
</evidence>
<keyword evidence="11" id="KW-1185">Reference proteome</keyword>
<dbReference type="InterPro" id="IPR039390">
    <property type="entry name" value="1_2-HQD/HQD"/>
</dbReference>
<gene>
    <name evidence="9" type="ORF">GGQ86_004289</name>
    <name evidence="8" type="ORF">XFLAVUS301_39540</name>
</gene>
<organism evidence="8 10">
    <name type="scientific">Xanthobacter flavus</name>
    <dbReference type="NCBI Taxonomy" id="281"/>
    <lineage>
        <taxon>Bacteria</taxon>
        <taxon>Pseudomonadati</taxon>
        <taxon>Pseudomonadota</taxon>
        <taxon>Alphaproteobacteria</taxon>
        <taxon>Hyphomicrobiales</taxon>
        <taxon>Xanthobacteraceae</taxon>
        <taxon>Xanthobacter</taxon>
    </lineage>
</organism>
<dbReference type="Pfam" id="PF00775">
    <property type="entry name" value="Dioxygenase_C"/>
    <property type="match status" value="1"/>
</dbReference>
<evidence type="ECO:0000313" key="10">
    <source>
        <dbReference type="Proteomes" id="UP001144397"/>
    </source>
</evidence>
<evidence type="ECO:0000256" key="2">
    <source>
        <dbReference type="ARBA" id="ARBA00007825"/>
    </source>
</evidence>
<dbReference type="EMBL" id="JAVDPY010000009">
    <property type="protein sequence ID" value="MDR6335791.1"/>
    <property type="molecule type" value="Genomic_DNA"/>
</dbReference>
<dbReference type="EC" id="1.13.11.37" evidence="9"/>
<keyword evidence="4" id="KW-0223">Dioxygenase</keyword>